<protein>
    <recommendedName>
        <fullName evidence="5">Alpha-galactosidase</fullName>
        <ecNumber evidence="5">3.2.1.22</ecNumber>
    </recommendedName>
    <alternativeName>
        <fullName evidence="5">Melibiase</fullName>
    </alternativeName>
</protein>
<comment type="similarity">
    <text evidence="1 5">Belongs to the glycosyl hydrolase 27 family.</text>
</comment>
<evidence type="ECO:0000256" key="2">
    <source>
        <dbReference type="ARBA" id="ARBA00022729"/>
    </source>
</evidence>
<accession>A0A4Q1RLY2</accession>
<name>A0A4Q1RLY2_9FIRM</name>
<dbReference type="Pfam" id="PF16499">
    <property type="entry name" value="Melibiase_2"/>
    <property type="match status" value="1"/>
</dbReference>
<dbReference type="AlphaFoldDB" id="A0A4Q1RLY2"/>
<keyword evidence="5" id="KW-1015">Disulfide bond</keyword>
<dbReference type="FunFam" id="3.20.20.70:FF:000197">
    <property type="entry name" value="Alpha-galactosidase"/>
    <property type="match status" value="1"/>
</dbReference>
<dbReference type="Proteomes" id="UP000290106">
    <property type="component" value="Unassembled WGS sequence"/>
</dbReference>
<reference evidence="7 8" key="1">
    <citation type="submission" date="2019-01" db="EMBL/GenBank/DDBJ databases">
        <title>Blautia sp. nov. KGMB01111 isolated human feces.</title>
        <authorList>
            <person name="Park J.-E."/>
            <person name="Kim J.-S."/>
            <person name="Park S.-H."/>
        </authorList>
    </citation>
    <scope>NUCLEOTIDE SEQUENCE [LARGE SCALE GENOMIC DNA]</scope>
    <source>
        <strain evidence="7 8">KGMB01111</strain>
    </source>
</reference>
<dbReference type="Gene3D" id="2.60.40.1180">
    <property type="entry name" value="Golgi alpha-mannosidase II"/>
    <property type="match status" value="1"/>
</dbReference>
<organism evidence="7 8">
    <name type="scientific">Blautia faecicola</name>
    <dbReference type="NCBI Taxonomy" id="2509240"/>
    <lineage>
        <taxon>Bacteria</taxon>
        <taxon>Bacillati</taxon>
        <taxon>Bacillota</taxon>
        <taxon>Clostridia</taxon>
        <taxon>Lachnospirales</taxon>
        <taxon>Lachnospiraceae</taxon>
        <taxon>Blautia</taxon>
    </lineage>
</organism>
<evidence type="ECO:0000256" key="3">
    <source>
        <dbReference type="ARBA" id="ARBA00022801"/>
    </source>
</evidence>
<evidence type="ECO:0000313" key="8">
    <source>
        <dbReference type="Proteomes" id="UP000290106"/>
    </source>
</evidence>
<dbReference type="GO" id="GO:0005975">
    <property type="term" value="P:carbohydrate metabolic process"/>
    <property type="evidence" value="ECO:0007669"/>
    <property type="project" value="InterPro"/>
</dbReference>
<dbReference type="OrthoDB" id="9807519at2"/>
<keyword evidence="3 5" id="KW-0378">Hydrolase</keyword>
<dbReference type="InterPro" id="IPR013780">
    <property type="entry name" value="Glyco_hydro_b"/>
</dbReference>
<keyword evidence="8" id="KW-1185">Reference proteome</keyword>
<dbReference type="PRINTS" id="PR00740">
    <property type="entry name" value="GLHYDRLASE27"/>
</dbReference>
<evidence type="ECO:0000256" key="1">
    <source>
        <dbReference type="ARBA" id="ARBA00009743"/>
    </source>
</evidence>
<dbReference type="SUPFAM" id="SSF51011">
    <property type="entry name" value="Glycosyl hydrolase domain"/>
    <property type="match status" value="1"/>
</dbReference>
<dbReference type="SUPFAM" id="SSF51445">
    <property type="entry name" value="(Trans)glycosidases"/>
    <property type="match status" value="1"/>
</dbReference>
<evidence type="ECO:0000256" key="5">
    <source>
        <dbReference type="RuleBase" id="RU361168"/>
    </source>
</evidence>
<dbReference type="PANTHER" id="PTHR11452:SF75">
    <property type="entry name" value="ALPHA-GALACTOSIDASE MEL1"/>
    <property type="match status" value="1"/>
</dbReference>
<dbReference type="InterPro" id="IPR000111">
    <property type="entry name" value="Glyco_hydro_27/36_CS"/>
</dbReference>
<keyword evidence="2" id="KW-0732">Signal</keyword>
<dbReference type="EC" id="3.2.1.22" evidence="5"/>
<evidence type="ECO:0000259" key="6">
    <source>
        <dbReference type="Pfam" id="PF17801"/>
    </source>
</evidence>
<dbReference type="EMBL" id="SDKC01000001">
    <property type="protein sequence ID" value="RXS76762.1"/>
    <property type="molecule type" value="Genomic_DNA"/>
</dbReference>
<dbReference type="InterPro" id="IPR041233">
    <property type="entry name" value="Melibiase_C"/>
</dbReference>
<dbReference type="GO" id="GO:0004557">
    <property type="term" value="F:alpha-galactosidase activity"/>
    <property type="evidence" value="ECO:0007669"/>
    <property type="project" value="UniProtKB-EC"/>
</dbReference>
<comment type="caution">
    <text evidence="7">The sequence shown here is derived from an EMBL/GenBank/DDBJ whole genome shotgun (WGS) entry which is preliminary data.</text>
</comment>
<dbReference type="Gene3D" id="3.20.20.70">
    <property type="entry name" value="Aldolase class I"/>
    <property type="match status" value="1"/>
</dbReference>
<dbReference type="InterPro" id="IPR013785">
    <property type="entry name" value="Aldolase_TIM"/>
</dbReference>
<feature type="domain" description="Alpha galactosidase C-terminal" evidence="6">
    <location>
        <begin position="310"/>
        <end position="381"/>
    </location>
</feature>
<proteinExistence type="inferred from homology"/>
<dbReference type="PROSITE" id="PS00512">
    <property type="entry name" value="ALPHA_GALACTOSIDASE"/>
    <property type="match status" value="1"/>
</dbReference>
<dbReference type="InterPro" id="IPR002241">
    <property type="entry name" value="Glyco_hydro_27"/>
</dbReference>
<gene>
    <name evidence="7" type="ORF">ETP43_12160</name>
</gene>
<evidence type="ECO:0000313" key="7">
    <source>
        <dbReference type="EMBL" id="RXS76762.1"/>
    </source>
</evidence>
<dbReference type="Pfam" id="PF17801">
    <property type="entry name" value="Melibiase_C"/>
    <property type="match status" value="1"/>
</dbReference>
<dbReference type="InterPro" id="IPR017853">
    <property type="entry name" value="GH"/>
</dbReference>
<sequence>MNKPIALTPPMGWNSWNTFTWDINEKMICEMADRMVEDGYLEAGYEYLVIDDCWSLKQRDADGNLVPDPEKFPHGMKWVSDYVHEKGLKFGMYSCAGTHTCAGYPGSFEHEFQDAKKFAEWGVDYLKYDYCFKPRQIPGEILYKRMSLALKNCGREILFAACNWGTDGVYDWIRSSGAHTYRSTGDIQDNWESITNLAISQMGKEPYTGNFCHNDMDMLVVGMHGASNDGFIGSKIGGCTDQEYLTHFALWAIMGSPLIMGCDLRKASEETKKTLLNKDLIAINQDLESRGAYVIKPLPDVYNENEAFTLVKPLADGDLAIGIFNFSDTQRELSLEFWDMGIPYAAGVSLALHDCITGEELGEFTERFAPVVPSHGCVVVRAHLVEK</sequence>
<comment type="catalytic activity">
    <reaction evidence="5">
        <text>Hydrolysis of terminal, non-reducing alpha-D-galactose residues in alpha-D-galactosides, including galactose oligosaccharides, galactomannans and galactolipids.</text>
        <dbReference type="EC" id="3.2.1.22"/>
    </reaction>
</comment>
<dbReference type="CDD" id="cd14792">
    <property type="entry name" value="GH27"/>
    <property type="match status" value="1"/>
</dbReference>
<dbReference type="PANTHER" id="PTHR11452">
    <property type="entry name" value="ALPHA-GALACTOSIDASE/ALPHA-N-ACETYLGALACTOSAMINIDASE"/>
    <property type="match status" value="1"/>
</dbReference>
<evidence type="ECO:0000256" key="4">
    <source>
        <dbReference type="ARBA" id="ARBA00023295"/>
    </source>
</evidence>
<keyword evidence="4 5" id="KW-0326">Glycosidase</keyword>